<evidence type="ECO:0000313" key="1">
    <source>
        <dbReference type="EMBL" id="KYF50987.1"/>
    </source>
</evidence>
<dbReference type="Proteomes" id="UP000075420">
    <property type="component" value="Unassembled WGS sequence"/>
</dbReference>
<dbReference type="AlphaFoldDB" id="A0A150P5P8"/>
<organism evidence="1 2">
    <name type="scientific">Sorangium cellulosum</name>
    <name type="common">Polyangium cellulosum</name>
    <dbReference type="NCBI Taxonomy" id="56"/>
    <lineage>
        <taxon>Bacteria</taxon>
        <taxon>Pseudomonadati</taxon>
        <taxon>Myxococcota</taxon>
        <taxon>Polyangia</taxon>
        <taxon>Polyangiales</taxon>
        <taxon>Polyangiaceae</taxon>
        <taxon>Sorangium</taxon>
    </lineage>
</organism>
<gene>
    <name evidence="1" type="ORF">BE08_39980</name>
</gene>
<sequence>MSKDPHAKRFEIQRLIERSLDLARNALLQQGSFLPGFIAAQPNGKYDIGVAAQGGTQGSNLLIMALKQKASAKQIRAAAVYRDVRVRSQGASEDVDAIQVMAELASGESYNVFQVYRMDEEKLVLEEGREVERVPPVIFAEPDRSGAGTKRWWEFWK</sequence>
<comment type="caution">
    <text evidence="1">The sequence shown here is derived from an EMBL/GenBank/DDBJ whole genome shotgun (WGS) entry which is preliminary data.</text>
</comment>
<accession>A0A150P5P8</accession>
<dbReference type="EMBL" id="JELY01003017">
    <property type="protein sequence ID" value="KYF50987.1"/>
    <property type="molecule type" value="Genomic_DNA"/>
</dbReference>
<protein>
    <submittedName>
        <fullName evidence="1">Uncharacterized protein</fullName>
    </submittedName>
</protein>
<proteinExistence type="predicted"/>
<reference evidence="1 2" key="1">
    <citation type="submission" date="2014-02" db="EMBL/GenBank/DDBJ databases">
        <title>The small core and large imbalanced accessory genome model reveals a collaborative survival strategy of Sorangium cellulosum strains in nature.</title>
        <authorList>
            <person name="Han K."/>
            <person name="Peng R."/>
            <person name="Blom J."/>
            <person name="Li Y.-Z."/>
        </authorList>
    </citation>
    <scope>NUCLEOTIDE SEQUENCE [LARGE SCALE GENOMIC DNA]</scope>
    <source>
        <strain evidence="1 2">So0157-25</strain>
    </source>
</reference>
<evidence type="ECO:0000313" key="2">
    <source>
        <dbReference type="Proteomes" id="UP000075420"/>
    </source>
</evidence>
<name>A0A150P5P8_SORCE</name>